<feature type="non-terminal residue" evidence="2">
    <location>
        <position position="64"/>
    </location>
</feature>
<reference evidence="2" key="1">
    <citation type="submission" date="2014-12" db="EMBL/GenBank/DDBJ databases">
        <title>Insight into the proteome of Arion vulgaris.</title>
        <authorList>
            <person name="Aradska J."/>
            <person name="Bulat T."/>
            <person name="Smidak R."/>
            <person name="Sarate P."/>
            <person name="Gangsoo J."/>
            <person name="Sialana F."/>
            <person name="Bilban M."/>
            <person name="Lubec G."/>
        </authorList>
    </citation>
    <scope>NUCLEOTIDE SEQUENCE</scope>
    <source>
        <tissue evidence="2">Skin</tissue>
    </source>
</reference>
<evidence type="ECO:0000256" key="1">
    <source>
        <dbReference type="SAM" id="MobiDB-lite"/>
    </source>
</evidence>
<feature type="region of interest" description="Disordered" evidence="1">
    <location>
        <begin position="43"/>
        <end position="64"/>
    </location>
</feature>
<proteinExistence type="predicted"/>
<protein>
    <submittedName>
        <fullName evidence="2">Uncharacterized protein</fullName>
    </submittedName>
</protein>
<gene>
    <name evidence="2" type="primary">ORF141748</name>
</gene>
<sequence>MATVSLHRNASSSAESIAQIFISPATIVGLWEKNCISEPKHCGPDLNSQLSEHKTNDSMIPSQR</sequence>
<dbReference type="EMBL" id="HACG01037400">
    <property type="protein sequence ID" value="CEK84265.1"/>
    <property type="molecule type" value="Transcribed_RNA"/>
</dbReference>
<organism evidence="2">
    <name type="scientific">Arion vulgaris</name>
    <dbReference type="NCBI Taxonomy" id="1028688"/>
    <lineage>
        <taxon>Eukaryota</taxon>
        <taxon>Metazoa</taxon>
        <taxon>Spiralia</taxon>
        <taxon>Lophotrochozoa</taxon>
        <taxon>Mollusca</taxon>
        <taxon>Gastropoda</taxon>
        <taxon>Heterobranchia</taxon>
        <taxon>Euthyneura</taxon>
        <taxon>Panpulmonata</taxon>
        <taxon>Eupulmonata</taxon>
        <taxon>Stylommatophora</taxon>
        <taxon>Helicina</taxon>
        <taxon>Arionoidea</taxon>
        <taxon>Arionidae</taxon>
        <taxon>Arion</taxon>
    </lineage>
</organism>
<name>A0A0B7AWH8_9EUPU</name>
<dbReference type="AlphaFoldDB" id="A0A0B7AWH8"/>
<accession>A0A0B7AWH8</accession>
<evidence type="ECO:0000313" key="2">
    <source>
        <dbReference type="EMBL" id="CEK84265.1"/>
    </source>
</evidence>